<name>A0AAV5VS12_9BILA</name>
<organism evidence="1 2">
    <name type="scientific">Pristionchus fissidentatus</name>
    <dbReference type="NCBI Taxonomy" id="1538716"/>
    <lineage>
        <taxon>Eukaryota</taxon>
        <taxon>Metazoa</taxon>
        <taxon>Ecdysozoa</taxon>
        <taxon>Nematoda</taxon>
        <taxon>Chromadorea</taxon>
        <taxon>Rhabditida</taxon>
        <taxon>Rhabditina</taxon>
        <taxon>Diplogasteromorpha</taxon>
        <taxon>Diplogasteroidea</taxon>
        <taxon>Neodiplogasteridae</taxon>
        <taxon>Pristionchus</taxon>
    </lineage>
</organism>
<dbReference type="PANTHER" id="PTHR33845:SF1">
    <property type="entry name" value="C2H2-TYPE DOMAIN-CONTAINING PROTEIN"/>
    <property type="match status" value="1"/>
</dbReference>
<evidence type="ECO:0000313" key="2">
    <source>
        <dbReference type="Proteomes" id="UP001432322"/>
    </source>
</evidence>
<feature type="non-terminal residue" evidence="1">
    <location>
        <position position="333"/>
    </location>
</feature>
<gene>
    <name evidence="1" type="ORF">PFISCL1PPCAC_13774</name>
</gene>
<protein>
    <recommendedName>
        <fullName evidence="3">Integrase catalytic domain-containing protein</fullName>
    </recommendedName>
</protein>
<evidence type="ECO:0000313" key="1">
    <source>
        <dbReference type="EMBL" id="GMT22477.1"/>
    </source>
</evidence>
<evidence type="ECO:0008006" key="3">
    <source>
        <dbReference type="Google" id="ProtNLM"/>
    </source>
</evidence>
<sequence>FRVCRMIELLFIGHQSVDEFRKHQIRTKRSELDRKEIIDSLLPGDALIIWDFSLKVLPNKFVETQSAWYGKSGISYHLSYVIANINGDLKHHSFGHAADDFKQDSVAVSAIAEHVLRILKEKGINRVFLRSDNAGNYRNAALMCTLYELSIEIGIEVMAYIFSEAQSGKGDADREISHSKRKIREYVRSGGNTTSASEIIDALCAPTLLKASSFFEINVQVISISKAVFPGISSVGSFRFEAGGIRARRHDAYGKGSFFDEKKMERNVYSYGIGNYGGTIKSSDEFWGDFGGNERSKSKSDETEAALTPSVEEDEGKLIYQCSDRLCTSRFMT</sequence>
<keyword evidence="2" id="KW-1185">Reference proteome</keyword>
<accession>A0AAV5VS12</accession>
<dbReference type="Proteomes" id="UP001432322">
    <property type="component" value="Unassembled WGS sequence"/>
</dbReference>
<comment type="caution">
    <text evidence="1">The sequence shown here is derived from an EMBL/GenBank/DDBJ whole genome shotgun (WGS) entry which is preliminary data.</text>
</comment>
<proteinExistence type="predicted"/>
<reference evidence="1" key="1">
    <citation type="submission" date="2023-10" db="EMBL/GenBank/DDBJ databases">
        <title>Genome assembly of Pristionchus species.</title>
        <authorList>
            <person name="Yoshida K."/>
            <person name="Sommer R.J."/>
        </authorList>
    </citation>
    <scope>NUCLEOTIDE SEQUENCE</scope>
    <source>
        <strain evidence="1">RS5133</strain>
    </source>
</reference>
<dbReference type="EMBL" id="BTSY01000004">
    <property type="protein sequence ID" value="GMT22477.1"/>
    <property type="molecule type" value="Genomic_DNA"/>
</dbReference>
<dbReference type="AlphaFoldDB" id="A0AAV5VS12"/>
<dbReference type="PANTHER" id="PTHR33845">
    <property type="entry name" value="C2H2-TYPE DOMAIN-CONTAINING PROTEIN"/>
    <property type="match status" value="1"/>
</dbReference>
<feature type="non-terminal residue" evidence="1">
    <location>
        <position position="1"/>
    </location>
</feature>